<organism evidence="1 2">
    <name type="scientific">Adineta steineri</name>
    <dbReference type="NCBI Taxonomy" id="433720"/>
    <lineage>
        <taxon>Eukaryota</taxon>
        <taxon>Metazoa</taxon>
        <taxon>Spiralia</taxon>
        <taxon>Gnathifera</taxon>
        <taxon>Rotifera</taxon>
        <taxon>Eurotatoria</taxon>
        <taxon>Bdelloidea</taxon>
        <taxon>Adinetida</taxon>
        <taxon>Adinetidae</taxon>
        <taxon>Adineta</taxon>
    </lineage>
</organism>
<comment type="caution">
    <text evidence="1">The sequence shown here is derived from an EMBL/GenBank/DDBJ whole genome shotgun (WGS) entry which is preliminary data.</text>
</comment>
<feature type="non-terminal residue" evidence="1">
    <location>
        <position position="116"/>
    </location>
</feature>
<sequence>MSSFLTDDDYLIISRLLSFFSSSYGSNGRLKLIQTLDNSMSICTSISSRIQYQLKCRHLISRLLSVAIQKQITTYHDGGLYFSMIFCTFLKQFRDLSIDSNKKLLLFEQCLNLIDQ</sequence>
<accession>A0A818PE59</accession>
<dbReference type="AlphaFoldDB" id="A0A818PE59"/>
<dbReference type="InterPro" id="IPR028790">
    <property type="entry name" value="MKKS"/>
</dbReference>
<dbReference type="GO" id="GO:0051082">
    <property type="term" value="F:unfolded protein binding"/>
    <property type="evidence" value="ECO:0007669"/>
    <property type="project" value="InterPro"/>
</dbReference>
<proteinExistence type="predicted"/>
<reference evidence="1" key="1">
    <citation type="submission" date="2021-02" db="EMBL/GenBank/DDBJ databases">
        <authorList>
            <person name="Nowell W R."/>
        </authorList>
    </citation>
    <scope>NUCLEOTIDE SEQUENCE</scope>
</reference>
<dbReference type="GO" id="GO:1902636">
    <property type="term" value="C:kinociliary basal body"/>
    <property type="evidence" value="ECO:0007669"/>
    <property type="project" value="TreeGrafter"/>
</dbReference>
<dbReference type="GO" id="GO:0006457">
    <property type="term" value="P:protein folding"/>
    <property type="evidence" value="ECO:0007669"/>
    <property type="project" value="InterPro"/>
</dbReference>
<dbReference type="Proteomes" id="UP000663868">
    <property type="component" value="Unassembled WGS sequence"/>
</dbReference>
<dbReference type="GO" id="GO:0032502">
    <property type="term" value="P:developmental process"/>
    <property type="evidence" value="ECO:0007669"/>
    <property type="project" value="TreeGrafter"/>
</dbReference>
<name>A0A818PE59_9BILA</name>
<evidence type="ECO:0000313" key="2">
    <source>
        <dbReference type="Proteomes" id="UP000663868"/>
    </source>
</evidence>
<protein>
    <submittedName>
        <fullName evidence="1">Uncharacterized protein</fullName>
    </submittedName>
</protein>
<dbReference type="EMBL" id="CAJOBB010000225">
    <property type="protein sequence ID" value="CAF3617707.1"/>
    <property type="molecule type" value="Genomic_DNA"/>
</dbReference>
<dbReference type="GO" id="GO:0005634">
    <property type="term" value="C:nucleus"/>
    <property type="evidence" value="ECO:0007669"/>
    <property type="project" value="TreeGrafter"/>
</dbReference>
<gene>
    <name evidence="1" type="ORF">KXQ929_LOCUS5984</name>
</gene>
<dbReference type="PANTHER" id="PTHR46787:SF1">
    <property type="entry name" value="MOLECULAR CHAPERONE MKKS"/>
    <property type="match status" value="1"/>
</dbReference>
<evidence type="ECO:0000313" key="1">
    <source>
        <dbReference type="EMBL" id="CAF3617707.1"/>
    </source>
</evidence>
<dbReference type="GO" id="GO:0051131">
    <property type="term" value="P:chaperone-mediated protein complex assembly"/>
    <property type="evidence" value="ECO:0007669"/>
    <property type="project" value="TreeGrafter"/>
</dbReference>
<dbReference type="GO" id="GO:0060271">
    <property type="term" value="P:cilium assembly"/>
    <property type="evidence" value="ECO:0007669"/>
    <property type="project" value="InterPro"/>
</dbReference>
<dbReference type="GO" id="GO:0005737">
    <property type="term" value="C:cytoplasm"/>
    <property type="evidence" value="ECO:0007669"/>
    <property type="project" value="TreeGrafter"/>
</dbReference>
<dbReference type="PANTHER" id="PTHR46787">
    <property type="entry name" value="SYNDROMES PUTATIVE CHAPERONIN-RELATED"/>
    <property type="match status" value="1"/>
</dbReference>